<protein>
    <recommendedName>
        <fullName evidence="2">AAA+ ATPase domain-containing protein</fullName>
    </recommendedName>
</protein>
<reference evidence="3" key="2">
    <citation type="submission" date="2020-11" db="EMBL/GenBank/DDBJ databases">
        <authorList>
            <person name="Cecchin M."/>
            <person name="Marcolungo L."/>
            <person name="Rossato M."/>
            <person name="Girolomoni L."/>
            <person name="Cosentino E."/>
            <person name="Cuine S."/>
            <person name="Li-Beisson Y."/>
            <person name="Delledonne M."/>
            <person name="Ballottari M."/>
        </authorList>
    </citation>
    <scope>NUCLEOTIDE SEQUENCE</scope>
    <source>
        <strain evidence="3">211/11P</strain>
        <tissue evidence="3">Whole cell</tissue>
    </source>
</reference>
<evidence type="ECO:0000313" key="3">
    <source>
        <dbReference type="EMBL" id="KAI3426028.1"/>
    </source>
</evidence>
<dbReference type="EMBL" id="SIDB01000011">
    <property type="protein sequence ID" value="KAI3426028.1"/>
    <property type="molecule type" value="Genomic_DNA"/>
</dbReference>
<keyword evidence="4" id="KW-1185">Reference proteome</keyword>
<dbReference type="Pfam" id="PF13191">
    <property type="entry name" value="AAA_16"/>
    <property type="match status" value="1"/>
</dbReference>
<feature type="compositionally biased region" description="Low complexity" evidence="1">
    <location>
        <begin position="46"/>
        <end position="55"/>
    </location>
</feature>
<organism evidence="3 4">
    <name type="scientific">Chlorella vulgaris</name>
    <name type="common">Green alga</name>
    <dbReference type="NCBI Taxonomy" id="3077"/>
    <lineage>
        <taxon>Eukaryota</taxon>
        <taxon>Viridiplantae</taxon>
        <taxon>Chlorophyta</taxon>
        <taxon>core chlorophytes</taxon>
        <taxon>Trebouxiophyceae</taxon>
        <taxon>Chlorellales</taxon>
        <taxon>Chlorellaceae</taxon>
        <taxon>Chlorella clade</taxon>
        <taxon>Chlorella</taxon>
    </lineage>
</organism>
<feature type="domain" description="AAA+ ATPase" evidence="2">
    <location>
        <begin position="572"/>
        <end position="749"/>
    </location>
</feature>
<accession>A0A9D4YTP8</accession>
<dbReference type="OrthoDB" id="511599at2759"/>
<dbReference type="InterPro" id="IPR003593">
    <property type="entry name" value="AAA+_ATPase"/>
</dbReference>
<dbReference type="SMART" id="SM00382">
    <property type="entry name" value="AAA"/>
    <property type="match status" value="1"/>
</dbReference>
<evidence type="ECO:0000313" key="4">
    <source>
        <dbReference type="Proteomes" id="UP001055712"/>
    </source>
</evidence>
<feature type="region of interest" description="Disordered" evidence="1">
    <location>
        <begin position="34"/>
        <end position="58"/>
    </location>
</feature>
<dbReference type="AlphaFoldDB" id="A0A9D4YTP8"/>
<dbReference type="Proteomes" id="UP001055712">
    <property type="component" value="Unassembled WGS sequence"/>
</dbReference>
<gene>
    <name evidence="3" type="ORF">D9Q98_007996</name>
</gene>
<dbReference type="PANTHER" id="PTHR36168:SF1">
    <property type="entry name" value="ORC1-LIKE AAA ATPASE DOMAIN-CONTAINING PROTEIN"/>
    <property type="match status" value="1"/>
</dbReference>
<feature type="region of interest" description="Disordered" evidence="1">
    <location>
        <begin position="253"/>
        <end position="289"/>
    </location>
</feature>
<evidence type="ECO:0000259" key="2">
    <source>
        <dbReference type="SMART" id="SM00382"/>
    </source>
</evidence>
<dbReference type="Gene3D" id="3.40.50.300">
    <property type="entry name" value="P-loop containing nucleotide triphosphate hydrolases"/>
    <property type="match status" value="1"/>
</dbReference>
<dbReference type="PANTHER" id="PTHR36168">
    <property type="entry name" value="CHROMOSOME 1, WHOLE GENOME SHOTGUN SEQUENCE"/>
    <property type="match status" value="1"/>
</dbReference>
<evidence type="ECO:0000256" key="1">
    <source>
        <dbReference type="SAM" id="MobiDB-lite"/>
    </source>
</evidence>
<reference evidence="3" key="1">
    <citation type="journal article" date="2019" name="Plant J.">
        <title>Chlorella vulgaris genome assembly and annotation reveals the molecular basis for metabolic acclimation to high light conditions.</title>
        <authorList>
            <person name="Cecchin M."/>
            <person name="Marcolungo L."/>
            <person name="Rossato M."/>
            <person name="Girolomoni L."/>
            <person name="Cosentino E."/>
            <person name="Cuine S."/>
            <person name="Li-Beisson Y."/>
            <person name="Delledonne M."/>
            <person name="Ballottari M."/>
        </authorList>
    </citation>
    <scope>NUCLEOTIDE SEQUENCE</scope>
    <source>
        <strain evidence="3">211/11P</strain>
    </source>
</reference>
<dbReference type="InterPro" id="IPR041664">
    <property type="entry name" value="AAA_16"/>
</dbReference>
<sequence>MSEPGPLGLQRTDVTTFLNSVGTELRLAADFLNKDHPLPVKPSPSSPSRQSAHPPGVKVPVDCEPAPCNAAHCVQEPEVAALSPRQAAQMVQTAAALEAEAWQDEGAICGRKRPGGGNPSAARGPTTAAAVAAGRQQHRSVAKVASWLSTSSDAAWTSGVCAPCSRISGLSTCGTASPACPEAVQLATQRGRSPSLQQQRQQQRQQCPPAAYVASPSWPQRKLVLARPLCHDCGRPGMHCCCPSRQPLRLLRAKHPGYPSGKSSAKQERIARQTAPQTGGKSHEQQGAAISTGSIHTAHFGGLQAGSTPQAWGPARANGSGRCLVDMPTCRTGWGAPVEGRARLVPAGWEAGRLQTGSASASSVVEQLRAISSSIRDLQGGIACFLSGQRPGDTPLSIPRHAAAAHPGAGGVLCHAGGSMVAMQHSQGARETPLNPAPIVAAVSAAAPLHAQAELATMGPSPSMRLGADAQPPGASVQPVAAVNDGAEAAKEAGGWLKDVAANKLRLFAAAGLGIILLNVGANAGFDWYYHKQVLDTLMRGVLPPPQPPPVLPRADLRSGLRDVLQPKEPSSFYHVVTGPPGGGKSTLLRAACRELGRGVGYVDVNPAFEVDFGKDLGHAFNFRFQEHMNRMNIVSQPLLGTQYEDPNSKHPLASVRQSAEALHDAAAEFRHRTGKPFVLVIDSSDRLASSEEGERVLGVLRAYARDWAQEGVLTTVFVAHDWSTVEKLTGDHPAQSRAAPVFRVPDITQQEAVQYLTHLGVDDKAAPQCADLVGGSLLLLQRLATMLRAGVPFTDAKQQLFDLVEMAYVAAGLLDQTPQQDGGLAVIEALLKSKHGAISAAEWREQVPVRAHQRSLLARGVLRFDGRHVQFSSNLAAAYARERLGSRLPQSTLAQHKQLR</sequence>
<name>A0A9D4YTP8_CHLVU</name>
<dbReference type="SUPFAM" id="SSF52540">
    <property type="entry name" value="P-loop containing nucleoside triphosphate hydrolases"/>
    <property type="match status" value="1"/>
</dbReference>
<dbReference type="InterPro" id="IPR027417">
    <property type="entry name" value="P-loop_NTPase"/>
</dbReference>
<comment type="caution">
    <text evidence="3">The sequence shown here is derived from an EMBL/GenBank/DDBJ whole genome shotgun (WGS) entry which is preliminary data.</text>
</comment>
<proteinExistence type="predicted"/>